<evidence type="ECO:0000313" key="2">
    <source>
        <dbReference type="EMBL" id="KAE9402956.1"/>
    </source>
</evidence>
<sequence length="157" mass="17827">MEQNLNEAERLGNEARGKLAKVEKDLEEAEQMKQAALMEAESARQALAQALQLADRYRVGADQLANEMRESKQLSRESLEKAKQEAESSRAALVEVERRVGDEREARERAERELRKRNDEIVPHTLFGYRLVSSPKLPLMTVHESTTSIACSLPSFF</sequence>
<keyword evidence="3" id="KW-1185">Reference proteome</keyword>
<reference evidence="2" key="1">
    <citation type="journal article" date="2019" name="Environ. Microbiol.">
        <title>Fungal ecological strategies reflected in gene transcription - a case study of two litter decomposers.</title>
        <authorList>
            <person name="Barbi F."/>
            <person name="Kohler A."/>
            <person name="Barry K."/>
            <person name="Baskaran P."/>
            <person name="Daum C."/>
            <person name="Fauchery L."/>
            <person name="Ihrmark K."/>
            <person name="Kuo A."/>
            <person name="LaButti K."/>
            <person name="Lipzen A."/>
            <person name="Morin E."/>
            <person name="Grigoriev I.V."/>
            <person name="Henrissat B."/>
            <person name="Lindahl B."/>
            <person name="Martin F."/>
        </authorList>
    </citation>
    <scope>NUCLEOTIDE SEQUENCE</scope>
    <source>
        <strain evidence="2">JB14</strain>
    </source>
</reference>
<dbReference type="AlphaFoldDB" id="A0A6A4HXL1"/>
<protein>
    <submittedName>
        <fullName evidence="2">Uncharacterized protein</fullName>
    </submittedName>
</protein>
<dbReference type="OrthoDB" id="3041747at2759"/>
<dbReference type="EMBL" id="ML769430">
    <property type="protein sequence ID" value="KAE9402956.1"/>
    <property type="molecule type" value="Genomic_DNA"/>
</dbReference>
<evidence type="ECO:0000313" key="3">
    <source>
        <dbReference type="Proteomes" id="UP000799118"/>
    </source>
</evidence>
<organism evidence="2 3">
    <name type="scientific">Gymnopus androsaceus JB14</name>
    <dbReference type="NCBI Taxonomy" id="1447944"/>
    <lineage>
        <taxon>Eukaryota</taxon>
        <taxon>Fungi</taxon>
        <taxon>Dikarya</taxon>
        <taxon>Basidiomycota</taxon>
        <taxon>Agaricomycotina</taxon>
        <taxon>Agaricomycetes</taxon>
        <taxon>Agaricomycetidae</taxon>
        <taxon>Agaricales</taxon>
        <taxon>Marasmiineae</taxon>
        <taxon>Omphalotaceae</taxon>
        <taxon>Gymnopus</taxon>
    </lineage>
</organism>
<proteinExistence type="predicted"/>
<name>A0A6A4HXL1_9AGAR</name>
<gene>
    <name evidence="2" type="ORF">BT96DRAFT_517980</name>
</gene>
<accession>A0A6A4HXL1</accession>
<dbReference type="Proteomes" id="UP000799118">
    <property type="component" value="Unassembled WGS sequence"/>
</dbReference>
<feature type="region of interest" description="Disordered" evidence="1">
    <location>
        <begin position="68"/>
        <end position="88"/>
    </location>
</feature>
<evidence type="ECO:0000256" key="1">
    <source>
        <dbReference type="SAM" id="MobiDB-lite"/>
    </source>
</evidence>